<comment type="caution">
    <text evidence="1">The sequence shown here is derived from an EMBL/GenBank/DDBJ whole genome shotgun (WGS) entry which is preliminary data.</text>
</comment>
<name>A0ABW3Y2M7_9FLAO</name>
<dbReference type="EMBL" id="JBHTMY010000003">
    <property type="protein sequence ID" value="MFD1316097.1"/>
    <property type="molecule type" value="Genomic_DNA"/>
</dbReference>
<proteinExistence type="predicted"/>
<reference evidence="2" key="1">
    <citation type="journal article" date="2019" name="Int. J. Syst. Evol. Microbiol.">
        <title>The Global Catalogue of Microorganisms (GCM) 10K type strain sequencing project: providing services to taxonomists for standard genome sequencing and annotation.</title>
        <authorList>
            <consortium name="The Broad Institute Genomics Platform"/>
            <consortium name="The Broad Institute Genome Sequencing Center for Infectious Disease"/>
            <person name="Wu L."/>
            <person name="Ma J."/>
        </authorList>
    </citation>
    <scope>NUCLEOTIDE SEQUENCE [LARGE SCALE GENOMIC DNA]</scope>
    <source>
        <strain evidence="2">CCUG 61485</strain>
    </source>
</reference>
<accession>A0ABW3Y2M7</accession>
<evidence type="ECO:0000313" key="1">
    <source>
        <dbReference type="EMBL" id="MFD1316097.1"/>
    </source>
</evidence>
<keyword evidence="2" id="KW-1185">Reference proteome</keyword>
<sequence>MMNLVSKFAKGYVNSFGWKTDKKIIVIESDDWGSIRMPNKEVLSKLSQKNPKILLDRYSLTDSIANVTDLENLFEVLHKFKDFKGNPPIITANTIVGNPDFKKIKESDFNNYFFETFDNTIMKLPDGHKILDLWEEGIAGKIFKPQLHGREHLHALLWLEELKLGNKDLLAAFESECFGIPYQQIVINKRKNLMSALDENGFSEETIFQQNYIKEASKVFSDYFGYTSKSYIAAAYIWHPNLEKVLKESGVHYLQGLPVQYIPSKSKGNFKRKLHYTGQKNKLNQIYLTRNVFFEPTSNPQVDWVKKALLKIELSFHKRLPAIMGSHRINYIGSLIPKNRDQNLKLLEELLKKVLQKWPDVEFMSSDELGGIIETE</sequence>
<dbReference type="RefSeq" id="WP_377178892.1">
    <property type="nucleotide sequence ID" value="NZ_JBHTMY010000003.1"/>
</dbReference>
<dbReference type="Gene3D" id="3.20.20.370">
    <property type="entry name" value="Glycoside hydrolase/deacetylase"/>
    <property type="match status" value="1"/>
</dbReference>
<dbReference type="Proteomes" id="UP001597201">
    <property type="component" value="Unassembled WGS sequence"/>
</dbReference>
<protein>
    <submittedName>
        <fullName evidence="1">Polysaccharide (De)acetylase</fullName>
    </submittedName>
</protein>
<organism evidence="1 2">
    <name type="scientific">Namhaeicola litoreus</name>
    <dbReference type="NCBI Taxonomy" id="1052145"/>
    <lineage>
        <taxon>Bacteria</taxon>
        <taxon>Pseudomonadati</taxon>
        <taxon>Bacteroidota</taxon>
        <taxon>Flavobacteriia</taxon>
        <taxon>Flavobacteriales</taxon>
        <taxon>Flavobacteriaceae</taxon>
        <taxon>Namhaeicola</taxon>
    </lineage>
</organism>
<evidence type="ECO:0000313" key="2">
    <source>
        <dbReference type="Proteomes" id="UP001597201"/>
    </source>
</evidence>
<gene>
    <name evidence="1" type="ORF">ACFQ39_10745</name>
</gene>